<evidence type="ECO:0000259" key="3">
    <source>
        <dbReference type="PROSITE" id="PS50011"/>
    </source>
</evidence>
<sequence>MGEDSDCDAEDHNGTCVEEDTYHFSSKCVEDPFAYAAEVYGSTQFVVQEKYKTTGCQDLLETDAFPASGSCVTSGITGSFMFTVSLNETTGAVNITDYKGDTCSEKSFSSTVAASGKNVSTRDGTVCVNSIYKLYSSYSLDEDGSSSTSESEGSSSTSGGVSANVSDASYSTLRITSSSSSSSGSTSTAASGSPGISTGAIAGIVIAVIALALFALGFLWYRRRSKPNHNPESDKHQDGYASVTSPKKSTATTVTDFAASQLINRGAYGEIYYGLYNGQQVALKMLLPDFRKSIKHVNDFLDEVRLLALLDHPRIVHFVGIAWDSLSDLCAVLEYMEGGDLCALLASYEAQGRELGFDRTKVTIALHVAHALMYLHSLDPPLTDFGISREHADKTMTAGVGTSLWMAPEVMMGERYDDKADVFSFGIVLSELDLHALPYAHPKENSDSGRKMPDTAILQMVALGKIRVEFSPRALDSMVVLANSCVALNPEHRRRRRRCCTSCRPF</sequence>
<dbReference type="PROSITE" id="PS50011">
    <property type="entry name" value="PROTEIN_KINASE_DOM"/>
    <property type="match status" value="1"/>
</dbReference>
<dbReference type="InParanoid" id="G5AGX5"/>
<evidence type="ECO:0000313" key="5">
    <source>
        <dbReference type="Proteomes" id="UP000002640"/>
    </source>
</evidence>
<evidence type="ECO:0000313" key="4">
    <source>
        <dbReference type="EMBL" id="EGZ05168.1"/>
    </source>
</evidence>
<dbReference type="Gene3D" id="1.10.510.10">
    <property type="entry name" value="Transferase(Phosphotransferase) domain 1"/>
    <property type="match status" value="2"/>
</dbReference>
<dbReference type="OMA" id="CVEDPFA"/>
<evidence type="ECO:0000256" key="1">
    <source>
        <dbReference type="SAM" id="MobiDB-lite"/>
    </source>
</evidence>
<feature type="transmembrane region" description="Helical" evidence="2">
    <location>
        <begin position="200"/>
        <end position="221"/>
    </location>
</feature>
<accession>G5AGX5</accession>
<keyword evidence="5" id="KW-1185">Reference proteome</keyword>
<dbReference type="InterPro" id="IPR001245">
    <property type="entry name" value="Ser-Thr/Tyr_kinase_cat_dom"/>
</dbReference>
<feature type="compositionally biased region" description="Low complexity" evidence="1">
    <location>
        <begin position="140"/>
        <end position="160"/>
    </location>
</feature>
<feature type="compositionally biased region" description="Basic and acidic residues" evidence="1">
    <location>
        <begin position="229"/>
        <end position="238"/>
    </location>
</feature>
<dbReference type="GO" id="GO:0005524">
    <property type="term" value="F:ATP binding"/>
    <property type="evidence" value="ECO:0007669"/>
    <property type="project" value="InterPro"/>
</dbReference>
<keyword evidence="2" id="KW-0812">Transmembrane</keyword>
<evidence type="ECO:0000256" key="2">
    <source>
        <dbReference type="SAM" id="Phobius"/>
    </source>
</evidence>
<name>G5AGX5_PHYSP</name>
<reference evidence="4 5" key="1">
    <citation type="journal article" date="2006" name="Science">
        <title>Phytophthora genome sequences uncover evolutionary origins and mechanisms of pathogenesis.</title>
        <authorList>
            <person name="Tyler B.M."/>
            <person name="Tripathy S."/>
            <person name="Zhang X."/>
            <person name="Dehal P."/>
            <person name="Jiang R.H."/>
            <person name="Aerts A."/>
            <person name="Arredondo F.D."/>
            <person name="Baxter L."/>
            <person name="Bensasson D."/>
            <person name="Beynon J.L."/>
            <person name="Chapman J."/>
            <person name="Damasceno C.M."/>
            <person name="Dorrance A.E."/>
            <person name="Dou D."/>
            <person name="Dickerman A.W."/>
            <person name="Dubchak I.L."/>
            <person name="Garbelotto M."/>
            <person name="Gijzen M."/>
            <person name="Gordon S.G."/>
            <person name="Govers F."/>
            <person name="Grunwald N.J."/>
            <person name="Huang W."/>
            <person name="Ivors K.L."/>
            <person name="Jones R.W."/>
            <person name="Kamoun S."/>
            <person name="Krampis K."/>
            <person name="Lamour K.H."/>
            <person name="Lee M.K."/>
            <person name="McDonald W.H."/>
            <person name="Medina M."/>
            <person name="Meijer H.J."/>
            <person name="Nordberg E.K."/>
            <person name="Maclean D.J."/>
            <person name="Ospina-Giraldo M.D."/>
            <person name="Morris P.F."/>
            <person name="Phuntumart V."/>
            <person name="Putnam N.H."/>
            <person name="Rash S."/>
            <person name="Rose J.K."/>
            <person name="Sakihama Y."/>
            <person name="Salamov A.A."/>
            <person name="Savidor A."/>
            <person name="Scheuring C.F."/>
            <person name="Smith B.M."/>
            <person name="Sobral B.W."/>
            <person name="Terry A."/>
            <person name="Torto-Alalibo T.A."/>
            <person name="Win J."/>
            <person name="Xu Z."/>
            <person name="Zhang H."/>
            <person name="Grigoriev I.V."/>
            <person name="Rokhsar D.S."/>
            <person name="Boore J.L."/>
        </authorList>
    </citation>
    <scope>NUCLEOTIDE SEQUENCE [LARGE SCALE GENOMIC DNA]</scope>
    <source>
        <strain evidence="4 5">P6497</strain>
    </source>
</reference>
<dbReference type="InterPro" id="IPR011009">
    <property type="entry name" value="Kinase-like_dom_sf"/>
</dbReference>
<organism evidence="4 5">
    <name type="scientific">Phytophthora sojae (strain P6497)</name>
    <name type="common">Soybean stem and root rot agent</name>
    <name type="synonym">Phytophthora megasperma f. sp. glycines</name>
    <dbReference type="NCBI Taxonomy" id="1094619"/>
    <lineage>
        <taxon>Eukaryota</taxon>
        <taxon>Sar</taxon>
        <taxon>Stramenopiles</taxon>
        <taxon>Oomycota</taxon>
        <taxon>Peronosporomycetes</taxon>
        <taxon>Peronosporales</taxon>
        <taxon>Peronosporaceae</taxon>
        <taxon>Phytophthora</taxon>
    </lineage>
</organism>
<dbReference type="PANTHER" id="PTHR44329">
    <property type="entry name" value="SERINE/THREONINE-PROTEIN KINASE TNNI3K-RELATED"/>
    <property type="match status" value="1"/>
</dbReference>
<proteinExistence type="predicted"/>
<dbReference type="CDD" id="cd12087">
    <property type="entry name" value="TM_EGFR-like"/>
    <property type="match status" value="1"/>
</dbReference>
<feature type="region of interest" description="Disordered" evidence="1">
    <location>
        <begin position="228"/>
        <end position="247"/>
    </location>
</feature>
<feature type="domain" description="Protein kinase" evidence="3">
    <location>
        <begin position="257"/>
        <end position="506"/>
    </location>
</feature>
<keyword evidence="2" id="KW-0472">Membrane</keyword>
<dbReference type="Pfam" id="PF07714">
    <property type="entry name" value="PK_Tyr_Ser-Thr"/>
    <property type="match status" value="1"/>
</dbReference>
<protein>
    <recommendedName>
        <fullName evidence="3">Protein kinase domain-containing protein</fullName>
    </recommendedName>
</protein>
<gene>
    <name evidence="4" type="ORF">PHYSODRAFT_342542</name>
</gene>
<dbReference type="InterPro" id="IPR000719">
    <property type="entry name" value="Prot_kinase_dom"/>
</dbReference>
<dbReference type="RefSeq" id="XP_009539326.1">
    <property type="nucleotide sequence ID" value="XM_009541031.1"/>
</dbReference>
<dbReference type="GO" id="GO:0004674">
    <property type="term" value="F:protein serine/threonine kinase activity"/>
    <property type="evidence" value="ECO:0007669"/>
    <property type="project" value="TreeGrafter"/>
</dbReference>
<dbReference type="EMBL" id="JH159168">
    <property type="protein sequence ID" value="EGZ05168.1"/>
    <property type="molecule type" value="Genomic_DNA"/>
</dbReference>
<dbReference type="PANTHER" id="PTHR44329:SF214">
    <property type="entry name" value="PROTEIN KINASE DOMAIN-CONTAINING PROTEIN"/>
    <property type="match status" value="1"/>
</dbReference>
<dbReference type="InterPro" id="IPR051681">
    <property type="entry name" value="Ser/Thr_Kinases-Pseudokinases"/>
</dbReference>
<keyword evidence="2" id="KW-1133">Transmembrane helix</keyword>
<dbReference type="Proteomes" id="UP000002640">
    <property type="component" value="Unassembled WGS sequence"/>
</dbReference>
<dbReference type="Pfam" id="PF00069">
    <property type="entry name" value="Pkinase"/>
    <property type="match status" value="1"/>
</dbReference>
<dbReference type="KEGG" id="psoj:PHYSODRAFT_342542"/>
<dbReference type="SMR" id="G5AGX5"/>
<dbReference type="GeneID" id="20648312"/>
<dbReference type="AlphaFoldDB" id="G5AGX5"/>
<dbReference type="STRING" id="1094619.G5AGX5"/>
<feature type="region of interest" description="Disordered" evidence="1">
    <location>
        <begin position="140"/>
        <end position="162"/>
    </location>
</feature>
<dbReference type="SUPFAM" id="SSF56112">
    <property type="entry name" value="Protein kinase-like (PK-like)"/>
    <property type="match status" value="1"/>
</dbReference>